<evidence type="ECO:0000256" key="2">
    <source>
        <dbReference type="SAM" id="Phobius"/>
    </source>
</evidence>
<dbReference type="GO" id="GO:0008270">
    <property type="term" value="F:zinc ion binding"/>
    <property type="evidence" value="ECO:0007669"/>
    <property type="project" value="UniProtKB-KW"/>
</dbReference>
<keyword evidence="2" id="KW-0812">Transmembrane</keyword>
<feature type="transmembrane region" description="Helical" evidence="2">
    <location>
        <begin position="20"/>
        <end position="38"/>
    </location>
</feature>
<keyword evidence="2" id="KW-1133">Transmembrane helix</keyword>
<feature type="transmembrane region" description="Helical" evidence="2">
    <location>
        <begin position="50"/>
        <end position="69"/>
    </location>
</feature>
<sequence length="192" mass="21520">MPVVPDNWTDTESSNEMLYSIGWFVLALFVFSTAPFLFSFHYTRSLTSTLVIVSIEIGIAFGTILIYFLHTNDFVQFSFNVDSPGLIDVTNESHENPEDHQYVVSIDDVTNDLMACTCPHHVHRNAFCKHMAAVENATDDGTLDAFPSKGDDERTSGPYTGYDKYGNVDHTYWQCEDCGAEATRKDALTDCC</sequence>
<keyword evidence="5" id="KW-1185">Reference proteome</keyword>
<dbReference type="Pfam" id="PF26435">
    <property type="entry name" value="DUF8118"/>
    <property type="match status" value="1"/>
</dbReference>
<dbReference type="InterPro" id="IPR007527">
    <property type="entry name" value="Znf_SWIM"/>
</dbReference>
<evidence type="ECO:0000256" key="1">
    <source>
        <dbReference type="PROSITE-ProRule" id="PRU00325"/>
    </source>
</evidence>
<evidence type="ECO:0000313" key="5">
    <source>
        <dbReference type="Proteomes" id="UP000186914"/>
    </source>
</evidence>
<keyword evidence="2" id="KW-0472">Membrane</keyword>
<keyword evidence="1" id="KW-0479">Metal-binding</keyword>
<organism evidence="4 5">
    <name type="scientific">Haladaptatus litoreus</name>
    <dbReference type="NCBI Taxonomy" id="553468"/>
    <lineage>
        <taxon>Archaea</taxon>
        <taxon>Methanobacteriati</taxon>
        <taxon>Methanobacteriota</taxon>
        <taxon>Stenosarchaea group</taxon>
        <taxon>Halobacteria</taxon>
        <taxon>Halobacteriales</taxon>
        <taxon>Haladaptataceae</taxon>
        <taxon>Haladaptatus</taxon>
    </lineage>
</organism>
<name>A0A1N7F360_9EURY</name>
<dbReference type="EMBL" id="FTNO01000007">
    <property type="protein sequence ID" value="SIR94820.1"/>
    <property type="molecule type" value="Genomic_DNA"/>
</dbReference>
<keyword evidence="1" id="KW-0862">Zinc</keyword>
<dbReference type="Proteomes" id="UP000186914">
    <property type="component" value="Unassembled WGS sequence"/>
</dbReference>
<reference evidence="5" key="1">
    <citation type="submission" date="2017-01" db="EMBL/GenBank/DDBJ databases">
        <authorList>
            <person name="Varghese N."/>
            <person name="Submissions S."/>
        </authorList>
    </citation>
    <scope>NUCLEOTIDE SEQUENCE [LARGE SCALE GENOMIC DNA]</scope>
    <source>
        <strain evidence="5">CGMCC 1.7737</strain>
    </source>
</reference>
<evidence type="ECO:0000259" key="3">
    <source>
        <dbReference type="PROSITE" id="PS50966"/>
    </source>
</evidence>
<feature type="domain" description="SWIM-type" evidence="3">
    <location>
        <begin position="102"/>
        <end position="139"/>
    </location>
</feature>
<dbReference type="PROSITE" id="PS50966">
    <property type="entry name" value="ZF_SWIM"/>
    <property type="match status" value="1"/>
</dbReference>
<gene>
    <name evidence="4" type="ORF">SAMN05421858_4766</name>
</gene>
<dbReference type="InterPro" id="IPR058431">
    <property type="entry name" value="DUF8118"/>
</dbReference>
<accession>A0A1N7F360</accession>
<protein>
    <recommendedName>
        <fullName evidence="3">SWIM-type domain-containing protein</fullName>
    </recommendedName>
</protein>
<evidence type="ECO:0000313" key="4">
    <source>
        <dbReference type="EMBL" id="SIR94820.1"/>
    </source>
</evidence>
<keyword evidence="1" id="KW-0863">Zinc-finger</keyword>
<dbReference type="AlphaFoldDB" id="A0A1N7F360"/>
<proteinExistence type="predicted"/>